<evidence type="ECO:0000256" key="1">
    <source>
        <dbReference type="ARBA" id="ARBA00004123"/>
    </source>
</evidence>
<organism evidence="9 10">
    <name type="scientific">Phakopsora pachyrhizi</name>
    <name type="common">Asian soybean rust disease fungus</name>
    <dbReference type="NCBI Taxonomy" id="170000"/>
    <lineage>
        <taxon>Eukaryota</taxon>
        <taxon>Fungi</taxon>
        <taxon>Dikarya</taxon>
        <taxon>Basidiomycota</taxon>
        <taxon>Pucciniomycotina</taxon>
        <taxon>Pucciniomycetes</taxon>
        <taxon>Pucciniales</taxon>
        <taxon>Phakopsoraceae</taxon>
        <taxon>Phakopsora</taxon>
    </lineage>
</organism>
<accession>A0AAV0BNT6</accession>
<evidence type="ECO:0000313" key="10">
    <source>
        <dbReference type="Proteomes" id="UP001153365"/>
    </source>
</evidence>
<dbReference type="SUPFAM" id="SSF143870">
    <property type="entry name" value="PF0523-like"/>
    <property type="match status" value="1"/>
</dbReference>
<comment type="caution">
    <text evidence="9">The sequence shown here is derived from an EMBL/GenBank/DDBJ whole genome shotgun (WGS) entry which is preliminary data.</text>
</comment>
<comment type="similarity">
    <text evidence="2 8">Belongs to the CGI121/TPRKB family.</text>
</comment>
<evidence type="ECO:0000256" key="8">
    <source>
        <dbReference type="RuleBase" id="RU004398"/>
    </source>
</evidence>
<evidence type="ECO:0000256" key="3">
    <source>
        <dbReference type="ARBA" id="ARBA00015316"/>
    </source>
</evidence>
<keyword evidence="9" id="KW-0808">Transferase</keyword>
<dbReference type="PANTHER" id="PTHR15840:SF10">
    <property type="entry name" value="EKC_KEOPS COMPLEX SUBUNIT TPRKB"/>
    <property type="match status" value="1"/>
</dbReference>
<dbReference type="Proteomes" id="UP001153365">
    <property type="component" value="Unassembled WGS sequence"/>
</dbReference>
<dbReference type="Gene3D" id="3.30.2380.10">
    <property type="entry name" value="CGI121/TPRKB"/>
    <property type="match status" value="1"/>
</dbReference>
<keyword evidence="10" id="KW-1185">Reference proteome</keyword>
<evidence type="ECO:0000313" key="9">
    <source>
        <dbReference type="EMBL" id="CAH7687225.1"/>
    </source>
</evidence>
<evidence type="ECO:0000256" key="4">
    <source>
        <dbReference type="ARBA" id="ARBA00016009"/>
    </source>
</evidence>
<keyword evidence="6 8" id="KW-0539">Nucleus</keyword>
<gene>
    <name evidence="9" type="ORF">PPACK8108_LOCUS21976</name>
</gene>
<dbReference type="GO" id="GO:0002949">
    <property type="term" value="P:tRNA threonylcarbamoyladenosine modification"/>
    <property type="evidence" value="ECO:0007669"/>
    <property type="project" value="TreeGrafter"/>
</dbReference>
<evidence type="ECO:0000256" key="2">
    <source>
        <dbReference type="ARBA" id="ARBA00005546"/>
    </source>
</evidence>
<evidence type="ECO:0000256" key="5">
    <source>
        <dbReference type="ARBA" id="ARBA00022694"/>
    </source>
</evidence>
<dbReference type="GO" id="GO:0005829">
    <property type="term" value="C:cytosol"/>
    <property type="evidence" value="ECO:0007669"/>
    <property type="project" value="TreeGrafter"/>
</dbReference>
<dbReference type="AlphaFoldDB" id="A0AAV0BNT6"/>
<reference evidence="9" key="1">
    <citation type="submission" date="2022-06" db="EMBL/GenBank/DDBJ databases">
        <authorList>
            <consortium name="SYNGENTA / RWTH Aachen University"/>
        </authorList>
    </citation>
    <scope>NUCLEOTIDE SEQUENCE</scope>
</reference>
<name>A0AAV0BNT6_PHAPC</name>
<comment type="subcellular location">
    <subcellularLocation>
        <location evidence="1">Nucleus</location>
    </subcellularLocation>
</comment>
<comment type="function">
    <text evidence="7">Component of the EKC/KEOPS complex that is required for the formation of a threonylcarbamoyl group on adenosine at position 37 (t(6)A37) in tRNAs that read codons beginning with adenine. The complex is probably involved in the transfer of the threonylcarbamoyl moiety of threonylcarbamoyl-AMP (TC-AMP) to the N6 group of A37. CGI121 acts as an allosteric effector that regulates the t(6)A activity of the complex. The EKC/KEOPS complex also promotes both telomere uncapping and telomere elongation. The complex is required for efficient recruitment of transcriptional coactivators. CGI121 is not required for tRNA modification.</text>
</comment>
<dbReference type="GO" id="GO:0000408">
    <property type="term" value="C:EKC/KEOPS complex"/>
    <property type="evidence" value="ECO:0007669"/>
    <property type="project" value="TreeGrafter"/>
</dbReference>
<keyword evidence="9" id="KW-0418">Kinase</keyword>
<evidence type="ECO:0000256" key="7">
    <source>
        <dbReference type="ARBA" id="ARBA00025043"/>
    </source>
</evidence>
<sequence length="210" mass="23301">MDFLEVELFSTVICISLFVGVKNSGEIRDELVRASKSGDRSDQARLDWAFIDASMITSMEHILTSIYQVLISSSNDELKTKTLHSEILWALSPGTNIMDAIKRFGIGPKTSSVLLIKLLNKQKLVNFDQEALEKESQELVQGNQVSVGRIGSDDIVNWKEVRRVYKLNEDPIVKSLNKPSFDGSDSSLDELQSKLNQIIVATVALKSVAG</sequence>
<dbReference type="InterPro" id="IPR036504">
    <property type="entry name" value="CGI121/TPRKB_sf"/>
</dbReference>
<keyword evidence="5" id="KW-0819">tRNA processing</keyword>
<dbReference type="InterPro" id="IPR013926">
    <property type="entry name" value="CGI121/TPRKB"/>
</dbReference>
<protein>
    <recommendedName>
        <fullName evidence="4">EKC/KEOPS complex subunit CGI121</fullName>
    </recommendedName>
    <alternativeName>
        <fullName evidence="3">EKC/KEOPS complex subunit cgi121</fullName>
    </alternativeName>
</protein>
<dbReference type="GO" id="GO:0005634">
    <property type="term" value="C:nucleus"/>
    <property type="evidence" value="ECO:0007669"/>
    <property type="project" value="UniProtKB-SubCell"/>
</dbReference>
<dbReference type="EMBL" id="CALTRL010005844">
    <property type="protein sequence ID" value="CAH7687225.1"/>
    <property type="molecule type" value="Genomic_DNA"/>
</dbReference>
<dbReference type="PANTHER" id="PTHR15840">
    <property type="entry name" value="CGI-121 FAMILY MEMBER"/>
    <property type="match status" value="1"/>
</dbReference>
<proteinExistence type="inferred from homology"/>
<dbReference type="Pfam" id="PF08617">
    <property type="entry name" value="CGI-121"/>
    <property type="match status" value="1"/>
</dbReference>
<evidence type="ECO:0000256" key="6">
    <source>
        <dbReference type="ARBA" id="ARBA00023242"/>
    </source>
</evidence>
<dbReference type="GO" id="GO:0016301">
    <property type="term" value="F:kinase activity"/>
    <property type="evidence" value="ECO:0007669"/>
    <property type="project" value="UniProtKB-KW"/>
</dbReference>